<dbReference type="InterPro" id="IPR018170">
    <property type="entry name" value="Aldo/ket_reductase_CS"/>
</dbReference>
<feature type="binding site" evidence="4">
    <location>
        <position position="119"/>
    </location>
    <ligand>
        <name>substrate</name>
    </ligand>
</feature>
<dbReference type="STRING" id="3880.A0A072UBE3"/>
<proteinExistence type="inferred from homology"/>
<evidence type="ECO:0000256" key="1">
    <source>
        <dbReference type="ARBA" id="ARBA00007905"/>
    </source>
</evidence>
<dbReference type="Proteomes" id="UP000002051">
    <property type="component" value="Chromosome 6"/>
</dbReference>
<dbReference type="PROSITE" id="PS00063">
    <property type="entry name" value="ALDOKETO_REDUCTASE_3"/>
    <property type="match status" value="1"/>
</dbReference>
<accession>A0A072UBE3</accession>
<dbReference type="Pfam" id="PF00248">
    <property type="entry name" value="Aldo_ket_red"/>
    <property type="match status" value="1"/>
</dbReference>
<gene>
    <name evidence="8" type="primary">25496670</name>
    <name evidence="7" type="ordered locus">MTR_6g073110</name>
</gene>
<dbReference type="EMBL" id="CM001222">
    <property type="protein sequence ID" value="KEH26791.1"/>
    <property type="molecule type" value="Genomic_DNA"/>
</dbReference>
<evidence type="ECO:0000256" key="5">
    <source>
        <dbReference type="PIRSR" id="PIRSR000097-3"/>
    </source>
</evidence>
<sequence>METKSIPEVVLNSGHKMPMLGFGTGTVPLPPHHELIPAFINAIKVGYRHFDTAAYYGSEESLGQAIAQALEQGLIKNRSDIFVTTKLWCTESHPGLVFPALKNSLKRLGLEYVDLYLIHFPVRLRQGVKAINYTNEDILPFDMKGTWKDMEQCANLGLAKSIGLSNFGVKKISEILEYATIPPALVQVEMNAAWHQEYLRKFCKEKGIHVSAWSPLGANGAPWGSLAVMDNPIIKDIAISSGKAIAQVALRWLIEQGATPIVKSFNKERMKKNIELFDWELSEVDLEKIKQVSQCRGFKGERFITENGPYKTTEDLFD</sequence>
<dbReference type="PROSITE" id="PS00798">
    <property type="entry name" value="ALDOKETO_REDUCTASE_1"/>
    <property type="match status" value="1"/>
</dbReference>
<dbReference type="HOGENOM" id="CLU_023205_0_0_1"/>
<organism evidence="7 9">
    <name type="scientific">Medicago truncatula</name>
    <name type="common">Barrel medic</name>
    <name type="synonym">Medicago tribuloides</name>
    <dbReference type="NCBI Taxonomy" id="3880"/>
    <lineage>
        <taxon>Eukaryota</taxon>
        <taxon>Viridiplantae</taxon>
        <taxon>Streptophyta</taxon>
        <taxon>Embryophyta</taxon>
        <taxon>Tracheophyta</taxon>
        <taxon>Spermatophyta</taxon>
        <taxon>Magnoliopsida</taxon>
        <taxon>eudicotyledons</taxon>
        <taxon>Gunneridae</taxon>
        <taxon>Pentapetalae</taxon>
        <taxon>rosids</taxon>
        <taxon>fabids</taxon>
        <taxon>Fabales</taxon>
        <taxon>Fabaceae</taxon>
        <taxon>Papilionoideae</taxon>
        <taxon>50 kb inversion clade</taxon>
        <taxon>NPAAA clade</taxon>
        <taxon>Hologalegina</taxon>
        <taxon>IRL clade</taxon>
        <taxon>Trifolieae</taxon>
        <taxon>Medicago</taxon>
    </lineage>
</organism>
<reference evidence="7 9" key="2">
    <citation type="journal article" date="2014" name="BMC Genomics">
        <title>An improved genome release (version Mt4.0) for the model legume Medicago truncatula.</title>
        <authorList>
            <person name="Tang H."/>
            <person name="Krishnakumar V."/>
            <person name="Bidwell S."/>
            <person name="Rosen B."/>
            <person name="Chan A."/>
            <person name="Zhou S."/>
            <person name="Gentzbittel L."/>
            <person name="Childs K.L."/>
            <person name="Yandell M."/>
            <person name="Gundlach H."/>
            <person name="Mayer K.F."/>
            <person name="Schwartz D.C."/>
            <person name="Town C.D."/>
        </authorList>
    </citation>
    <scope>GENOME REANNOTATION</scope>
    <source>
        <strain evidence="7">A17</strain>
        <strain evidence="8 9">cv. Jemalong A17</strain>
    </source>
</reference>
<dbReference type="InterPro" id="IPR023210">
    <property type="entry name" value="NADP_OxRdtase_dom"/>
</dbReference>
<evidence type="ECO:0000259" key="6">
    <source>
        <dbReference type="Pfam" id="PF00248"/>
    </source>
</evidence>
<name>A0A072UBE3_MEDTR</name>
<reference evidence="8" key="3">
    <citation type="submission" date="2015-04" db="UniProtKB">
        <authorList>
            <consortium name="EnsemblPlants"/>
        </authorList>
    </citation>
    <scope>IDENTIFICATION</scope>
    <source>
        <strain evidence="8">cv. Jemalong A17</strain>
    </source>
</reference>
<comment type="similarity">
    <text evidence="1">Belongs to the aldo/keto reductase family.</text>
</comment>
<dbReference type="PANTHER" id="PTHR11732">
    <property type="entry name" value="ALDO/KETO REDUCTASE"/>
    <property type="match status" value="1"/>
</dbReference>
<dbReference type="Gene3D" id="3.20.20.100">
    <property type="entry name" value="NADP-dependent oxidoreductase domain"/>
    <property type="match status" value="1"/>
</dbReference>
<evidence type="ECO:0000313" key="8">
    <source>
        <dbReference type="EnsemblPlants" id="KEH26791"/>
    </source>
</evidence>
<dbReference type="AlphaFoldDB" id="A0A072UBE3"/>
<dbReference type="EnsemblPlants" id="KEH26791">
    <property type="protein sequence ID" value="KEH26791"/>
    <property type="gene ID" value="MTR_6g073110"/>
</dbReference>
<evidence type="ECO:0000313" key="7">
    <source>
        <dbReference type="EMBL" id="KEH26791.1"/>
    </source>
</evidence>
<evidence type="ECO:0000313" key="9">
    <source>
        <dbReference type="Proteomes" id="UP000002051"/>
    </source>
</evidence>
<feature type="active site" description="Proton donor" evidence="3">
    <location>
        <position position="56"/>
    </location>
</feature>
<dbReference type="OrthoDB" id="416253at2759"/>
<dbReference type="GO" id="GO:0004032">
    <property type="term" value="F:aldose reductase (NADPH) activity"/>
    <property type="evidence" value="ECO:0000318"/>
    <property type="project" value="GO_Central"/>
</dbReference>
<protein>
    <submittedName>
        <fullName evidence="7">Aldo/keto reductase family oxidoreductase</fullName>
    </submittedName>
</protein>
<dbReference type="GO" id="GO:0005829">
    <property type="term" value="C:cytosol"/>
    <property type="evidence" value="ECO:0000318"/>
    <property type="project" value="GO_Central"/>
</dbReference>
<evidence type="ECO:0000256" key="3">
    <source>
        <dbReference type="PIRSR" id="PIRSR000097-1"/>
    </source>
</evidence>
<feature type="domain" description="NADP-dependent oxidoreductase" evidence="6">
    <location>
        <begin position="20"/>
        <end position="293"/>
    </location>
</feature>
<dbReference type="SUPFAM" id="SSF51430">
    <property type="entry name" value="NAD(P)-linked oxidoreductase"/>
    <property type="match status" value="1"/>
</dbReference>
<reference evidence="7 9" key="1">
    <citation type="journal article" date="2011" name="Nature">
        <title>The Medicago genome provides insight into the evolution of rhizobial symbioses.</title>
        <authorList>
            <person name="Young N.D."/>
            <person name="Debelle F."/>
            <person name="Oldroyd G.E."/>
            <person name="Geurts R."/>
            <person name="Cannon S.B."/>
            <person name="Udvardi M.K."/>
            <person name="Benedito V.A."/>
            <person name="Mayer K.F."/>
            <person name="Gouzy J."/>
            <person name="Schoof H."/>
            <person name="Van de Peer Y."/>
            <person name="Proost S."/>
            <person name="Cook D.R."/>
            <person name="Meyers B.C."/>
            <person name="Spannagl M."/>
            <person name="Cheung F."/>
            <person name="De Mita S."/>
            <person name="Krishnakumar V."/>
            <person name="Gundlach H."/>
            <person name="Zhou S."/>
            <person name="Mudge J."/>
            <person name="Bharti A.K."/>
            <person name="Murray J.D."/>
            <person name="Naoumkina M.A."/>
            <person name="Rosen B."/>
            <person name="Silverstein K.A."/>
            <person name="Tang H."/>
            <person name="Rombauts S."/>
            <person name="Zhao P.X."/>
            <person name="Zhou P."/>
            <person name="Barbe V."/>
            <person name="Bardou P."/>
            <person name="Bechner M."/>
            <person name="Bellec A."/>
            <person name="Berger A."/>
            <person name="Berges H."/>
            <person name="Bidwell S."/>
            <person name="Bisseling T."/>
            <person name="Choisne N."/>
            <person name="Couloux A."/>
            <person name="Denny R."/>
            <person name="Deshpande S."/>
            <person name="Dai X."/>
            <person name="Doyle J.J."/>
            <person name="Dudez A.M."/>
            <person name="Farmer A.D."/>
            <person name="Fouteau S."/>
            <person name="Franken C."/>
            <person name="Gibelin C."/>
            <person name="Gish J."/>
            <person name="Goldstein S."/>
            <person name="Gonzalez A.J."/>
            <person name="Green P.J."/>
            <person name="Hallab A."/>
            <person name="Hartog M."/>
            <person name="Hua A."/>
            <person name="Humphray S.J."/>
            <person name="Jeong D.H."/>
            <person name="Jing Y."/>
            <person name="Jocker A."/>
            <person name="Kenton S.M."/>
            <person name="Kim D.J."/>
            <person name="Klee K."/>
            <person name="Lai H."/>
            <person name="Lang C."/>
            <person name="Lin S."/>
            <person name="Macmil S.L."/>
            <person name="Magdelenat G."/>
            <person name="Matthews L."/>
            <person name="McCorrison J."/>
            <person name="Monaghan E.L."/>
            <person name="Mun J.H."/>
            <person name="Najar F.Z."/>
            <person name="Nicholson C."/>
            <person name="Noirot C."/>
            <person name="O'Bleness M."/>
            <person name="Paule C.R."/>
            <person name="Poulain J."/>
            <person name="Prion F."/>
            <person name="Qin B."/>
            <person name="Qu C."/>
            <person name="Retzel E.F."/>
            <person name="Riddle C."/>
            <person name="Sallet E."/>
            <person name="Samain S."/>
            <person name="Samson N."/>
            <person name="Sanders I."/>
            <person name="Saurat O."/>
            <person name="Scarpelli C."/>
            <person name="Schiex T."/>
            <person name="Segurens B."/>
            <person name="Severin A.J."/>
            <person name="Sherrier D.J."/>
            <person name="Shi R."/>
            <person name="Sims S."/>
            <person name="Singer S.R."/>
            <person name="Sinharoy S."/>
            <person name="Sterck L."/>
            <person name="Viollet A."/>
            <person name="Wang B.B."/>
            <person name="Wang K."/>
            <person name="Wang M."/>
            <person name="Wang X."/>
            <person name="Warfsmann J."/>
            <person name="Weissenbach J."/>
            <person name="White D.D."/>
            <person name="White J.D."/>
            <person name="Wiley G.B."/>
            <person name="Wincker P."/>
            <person name="Xing Y."/>
            <person name="Yang L."/>
            <person name="Yao Z."/>
            <person name="Ying F."/>
            <person name="Zhai J."/>
            <person name="Zhou L."/>
            <person name="Zuber A."/>
            <person name="Denarie J."/>
            <person name="Dixon R.A."/>
            <person name="May G.D."/>
            <person name="Schwartz D.C."/>
            <person name="Rogers J."/>
            <person name="Quetier F."/>
            <person name="Town C.D."/>
            <person name="Roe B.A."/>
        </authorList>
    </citation>
    <scope>NUCLEOTIDE SEQUENCE [LARGE SCALE GENOMIC DNA]</scope>
    <source>
        <strain evidence="7">A17</strain>
        <strain evidence="8 9">cv. Jemalong A17</strain>
    </source>
</reference>
<dbReference type="InterPro" id="IPR020471">
    <property type="entry name" value="AKR"/>
</dbReference>
<keyword evidence="9" id="KW-1185">Reference proteome</keyword>
<keyword evidence="2" id="KW-0521">NADP</keyword>
<dbReference type="InterPro" id="IPR044497">
    <property type="entry name" value="AKR4A/B"/>
</dbReference>
<evidence type="ECO:0000256" key="2">
    <source>
        <dbReference type="ARBA" id="ARBA00022857"/>
    </source>
</evidence>
<dbReference type="CDD" id="cd19124">
    <property type="entry name" value="AKR_AKR4A_4B"/>
    <property type="match status" value="1"/>
</dbReference>
<feature type="site" description="Lowers pKa of active site Tyr" evidence="5">
    <location>
        <position position="86"/>
    </location>
</feature>
<dbReference type="GO" id="GO:0009821">
    <property type="term" value="P:alkaloid biosynthetic process"/>
    <property type="evidence" value="ECO:0007669"/>
    <property type="project" value="UniProtKB-ARBA"/>
</dbReference>
<dbReference type="InterPro" id="IPR036812">
    <property type="entry name" value="NAD(P)_OxRdtase_dom_sf"/>
</dbReference>
<dbReference type="FunFam" id="3.20.20.100:FF:000013">
    <property type="entry name" value="NADPH-dependent codeinone reductase 1-1"/>
    <property type="match status" value="1"/>
</dbReference>
<dbReference type="PIRSF" id="PIRSF000097">
    <property type="entry name" value="AKR"/>
    <property type="match status" value="1"/>
</dbReference>
<dbReference type="PROSITE" id="PS00062">
    <property type="entry name" value="ALDOKETO_REDUCTASE_2"/>
    <property type="match status" value="1"/>
</dbReference>
<dbReference type="PRINTS" id="PR00069">
    <property type="entry name" value="ALDKETRDTASE"/>
</dbReference>
<evidence type="ECO:0000256" key="4">
    <source>
        <dbReference type="PIRSR" id="PIRSR000097-2"/>
    </source>
</evidence>